<dbReference type="AlphaFoldDB" id="A0A1X9SQJ8"/>
<reference evidence="1 2" key="1">
    <citation type="journal article" date="2017" name="Genome Biol. Evol.">
        <title>Comparative Genomic Analysis Identifies a Campylobacter Clade Deficient in Selenium Metabolism.</title>
        <authorList>
            <person name="Miller W.G."/>
            <person name="Yee E."/>
            <person name="Lopes B.S."/>
            <person name="Chapman M.H."/>
            <person name="Huynh S."/>
            <person name="Bono J.L."/>
            <person name="Parker C.T."/>
            <person name="Strachan N.J.C."/>
            <person name="Forbes K.J."/>
        </authorList>
    </citation>
    <scope>NUCLEOTIDE SEQUENCE [LARGE SCALE GENOMIC DNA]</scope>
    <source>
        <strain evidence="1 2">NCTC 13003</strain>
    </source>
</reference>
<organism evidence="1 2">
    <name type="scientific">Campylobacter devanensis</name>
    <dbReference type="NCBI Taxonomy" id="3161138"/>
    <lineage>
        <taxon>Bacteria</taxon>
        <taxon>Pseudomonadati</taxon>
        <taxon>Campylobacterota</taxon>
        <taxon>Epsilonproteobacteria</taxon>
        <taxon>Campylobacterales</taxon>
        <taxon>Campylobacteraceae</taxon>
        <taxon>Campylobacter</taxon>
    </lineage>
</organism>
<evidence type="ECO:0000313" key="1">
    <source>
        <dbReference type="EMBL" id="ARQ98488.1"/>
    </source>
</evidence>
<dbReference type="InterPro" id="IPR011990">
    <property type="entry name" value="TPR-like_helical_dom_sf"/>
</dbReference>
<dbReference type="Proteomes" id="UP000194309">
    <property type="component" value="Chromosome"/>
</dbReference>
<proteinExistence type="predicted"/>
<dbReference type="OrthoDB" id="5362770at2"/>
<dbReference type="PROSITE" id="PS50005">
    <property type="entry name" value="TPR"/>
    <property type="match status" value="1"/>
</dbReference>
<keyword evidence="2" id="KW-1185">Reference proteome</keyword>
<dbReference type="KEGG" id="cdev:CIGN_0162"/>
<dbReference type="InterPro" id="IPR019734">
    <property type="entry name" value="TPR_rpt"/>
</dbReference>
<accession>A0A381D6X9</accession>
<protein>
    <submittedName>
        <fullName evidence="1">Tetratricopeptide repeat protein</fullName>
    </submittedName>
</protein>
<dbReference type="SUPFAM" id="SSF48452">
    <property type="entry name" value="TPR-like"/>
    <property type="match status" value="1"/>
</dbReference>
<dbReference type="STRING" id="1660064.CIGN_0162"/>
<dbReference type="Gene3D" id="1.25.40.10">
    <property type="entry name" value="Tetratricopeptide repeat domain"/>
    <property type="match status" value="1"/>
</dbReference>
<dbReference type="EMBL" id="CP018788">
    <property type="protein sequence ID" value="ARQ98488.1"/>
    <property type="molecule type" value="Genomic_DNA"/>
</dbReference>
<evidence type="ECO:0000313" key="2">
    <source>
        <dbReference type="Proteomes" id="UP000194309"/>
    </source>
</evidence>
<dbReference type="SMART" id="SM00028">
    <property type="entry name" value="TPR"/>
    <property type="match status" value="3"/>
</dbReference>
<gene>
    <name evidence="1" type="ORF">CIGN_0162</name>
</gene>
<sequence length="335" mass="38017">MDFFFIEYRDPIFGLIVLFSVLLLVAIFSYFWGVFSLKDQKNSIDKFVNKFQSQSNLDQKYQDMLIRLDIDSGSLNALAGIFARSGEFNKAIAIYLIALQKAITKSQKELIFLNLGKAYLKAGFMQRSIEVFLEAIKISPKNIDALSHLGLGFEKLRLHDKSLEVLDALQEQGVDVAQEIAYTKALKLKNSQMEFEQKVAKMAKFANDFKLVSRMILELFIINGKDVNLINIKPDLAHCLDILYLNDGVLDGDEYKELYGAKGLNNAQITDFNLNLLKVARDNNLNATLSFNYICKECKGSYPLFFYRCNHCARLGSCAIIPNVIKESDENSISF</sequence>
<dbReference type="Pfam" id="PF13176">
    <property type="entry name" value="TPR_7"/>
    <property type="match status" value="1"/>
</dbReference>
<name>A0A1X9SQJ8_9BACT</name>
<accession>A0A1X9SQJ8</accession>